<reference evidence="1" key="1">
    <citation type="submission" date="2019-08" db="EMBL/GenBank/DDBJ databases">
        <authorList>
            <person name="Kucharzyk K."/>
            <person name="Murdoch R.W."/>
            <person name="Higgins S."/>
            <person name="Loffler F."/>
        </authorList>
    </citation>
    <scope>NUCLEOTIDE SEQUENCE</scope>
</reference>
<dbReference type="InterPro" id="IPR014942">
    <property type="entry name" value="AbiEii"/>
</dbReference>
<name>A0A645EDH2_9ZZZZ</name>
<dbReference type="Pfam" id="PF08843">
    <property type="entry name" value="AbiEii"/>
    <property type="match status" value="1"/>
</dbReference>
<proteinExistence type="predicted"/>
<gene>
    <name evidence="1" type="ORF">SDC9_146960</name>
</gene>
<dbReference type="AlphaFoldDB" id="A0A645EDH2"/>
<accession>A0A645EDH2</accession>
<organism evidence="1">
    <name type="scientific">bioreactor metagenome</name>
    <dbReference type="NCBI Taxonomy" id="1076179"/>
    <lineage>
        <taxon>unclassified sequences</taxon>
        <taxon>metagenomes</taxon>
        <taxon>ecological metagenomes</taxon>
    </lineage>
</organism>
<evidence type="ECO:0008006" key="2">
    <source>
        <dbReference type="Google" id="ProtNLM"/>
    </source>
</evidence>
<protein>
    <recommendedName>
        <fullName evidence="2">Nucleotidyl transferase AbiEii/AbiGii toxin family protein</fullName>
    </recommendedName>
</protein>
<comment type="caution">
    <text evidence="1">The sequence shown here is derived from an EMBL/GenBank/DDBJ whole genome shotgun (WGS) entry which is preliminary data.</text>
</comment>
<sequence>MIKTAKQLKDKTRNLSGGNSNKAQTLIRNYMMERFLERVTLSMYRNNFILKGGMLVAAMVGLETRATMDIDTSIKALPLNPNSTRAIIEEILAVEINDGVNFSISKEDIIMGEHDYPGLRYILNAKLERMQEIIKIDISTEDVITPAAIEYSYKLMFEDRHISLWTYNLETVLGEKLETMMARGTANTRMRDFYDVFVLYRQERDTLSVENLAAALKATSAKRNTTPLLPDLAFILQEVRESPDMQKSWESYKRNNFYVEELSWNDVMQTVIELAHLLVLYKK</sequence>
<dbReference type="EMBL" id="VSSQ01045845">
    <property type="protein sequence ID" value="MPM99766.1"/>
    <property type="molecule type" value="Genomic_DNA"/>
</dbReference>
<evidence type="ECO:0000313" key="1">
    <source>
        <dbReference type="EMBL" id="MPM99766.1"/>
    </source>
</evidence>